<evidence type="ECO:0000313" key="1">
    <source>
        <dbReference type="EMBL" id="GAI69730.1"/>
    </source>
</evidence>
<sequence>MKEIHVTFAGIEKAPDEQFSIIYIPENRQVLLPGRRYKIVIDGLSYDESKPKSQETKQ</sequence>
<proteinExistence type="predicted"/>
<organism evidence="1">
    <name type="scientific">marine sediment metagenome</name>
    <dbReference type="NCBI Taxonomy" id="412755"/>
    <lineage>
        <taxon>unclassified sequences</taxon>
        <taxon>metagenomes</taxon>
        <taxon>ecological metagenomes</taxon>
    </lineage>
</organism>
<reference evidence="1" key="1">
    <citation type="journal article" date="2014" name="Front. Microbiol.">
        <title>High frequency of phylogenetically diverse reductive dehalogenase-homologous genes in deep subseafloor sedimentary metagenomes.</title>
        <authorList>
            <person name="Kawai M."/>
            <person name="Futagami T."/>
            <person name="Toyoda A."/>
            <person name="Takaki Y."/>
            <person name="Nishi S."/>
            <person name="Hori S."/>
            <person name="Arai W."/>
            <person name="Tsubouchi T."/>
            <person name="Morono Y."/>
            <person name="Uchiyama I."/>
            <person name="Ito T."/>
            <person name="Fujiyama A."/>
            <person name="Inagaki F."/>
            <person name="Takami H."/>
        </authorList>
    </citation>
    <scope>NUCLEOTIDE SEQUENCE</scope>
    <source>
        <strain evidence="1">Expedition CK06-06</strain>
    </source>
</reference>
<name>X1S2R6_9ZZZZ</name>
<dbReference type="EMBL" id="BARW01002266">
    <property type="protein sequence ID" value="GAI69730.1"/>
    <property type="molecule type" value="Genomic_DNA"/>
</dbReference>
<dbReference type="AlphaFoldDB" id="X1S2R6"/>
<protein>
    <submittedName>
        <fullName evidence="1">Uncharacterized protein</fullName>
    </submittedName>
</protein>
<accession>X1S2R6</accession>
<comment type="caution">
    <text evidence="1">The sequence shown here is derived from an EMBL/GenBank/DDBJ whole genome shotgun (WGS) entry which is preliminary data.</text>
</comment>
<gene>
    <name evidence="1" type="ORF">S12H4_06452</name>
</gene>